<dbReference type="Pfam" id="PF03747">
    <property type="entry name" value="ADP_ribosyl_GH"/>
    <property type="match status" value="1"/>
</dbReference>
<dbReference type="Proteomes" id="UP000009173">
    <property type="component" value="Chromosome"/>
</dbReference>
<protein>
    <submittedName>
        <fullName evidence="4">ADP-ribosylation/Crystallin J1</fullName>
    </submittedName>
</protein>
<dbReference type="InterPro" id="IPR036705">
    <property type="entry name" value="Ribosyl_crysJ1_sf"/>
</dbReference>
<evidence type="ECO:0000256" key="2">
    <source>
        <dbReference type="ARBA" id="ARBA00022801"/>
    </source>
</evidence>
<dbReference type="SMR" id="A0A0H3A532"/>
<name>A0A0H3A532_NITV4</name>
<proteinExistence type="inferred from homology"/>
<dbReference type="EMBL" id="CP000527">
    <property type="protein sequence ID" value="ABM27132.1"/>
    <property type="molecule type" value="Genomic_DNA"/>
</dbReference>
<organism evidence="4 5">
    <name type="scientific">Nitratidesulfovibrio vulgaris (strain DP4)</name>
    <name type="common">Desulfovibrio vulgaris</name>
    <dbReference type="NCBI Taxonomy" id="391774"/>
    <lineage>
        <taxon>Bacteria</taxon>
        <taxon>Pseudomonadati</taxon>
        <taxon>Thermodesulfobacteriota</taxon>
        <taxon>Desulfovibrionia</taxon>
        <taxon>Desulfovibrionales</taxon>
        <taxon>Desulfovibrionaceae</taxon>
        <taxon>Nitratidesulfovibrio</taxon>
    </lineage>
</organism>
<keyword evidence="3" id="KW-0460">Magnesium</keyword>
<gene>
    <name evidence="4" type="ordered locus">Dvul_0108</name>
</gene>
<dbReference type="InterPro" id="IPR005502">
    <property type="entry name" value="Ribosyl_crysJ1"/>
</dbReference>
<feature type="binding site" evidence="3">
    <location>
        <position position="257"/>
    </location>
    <ligand>
        <name>Mg(2+)</name>
        <dbReference type="ChEBI" id="CHEBI:18420"/>
        <label>1</label>
    </ligand>
</feature>
<dbReference type="Gene3D" id="1.10.4080.10">
    <property type="entry name" value="ADP-ribosylation/Crystallin J1"/>
    <property type="match status" value="1"/>
</dbReference>
<dbReference type="InterPro" id="IPR050792">
    <property type="entry name" value="ADP-ribosylglycohydrolase"/>
</dbReference>
<dbReference type="HOGENOM" id="CLU_046767_0_0_7"/>
<dbReference type="GO" id="GO:0046872">
    <property type="term" value="F:metal ion binding"/>
    <property type="evidence" value="ECO:0007669"/>
    <property type="project" value="UniProtKB-KW"/>
</dbReference>
<feature type="binding site" evidence="3">
    <location>
        <position position="58"/>
    </location>
    <ligand>
        <name>Mg(2+)</name>
        <dbReference type="ChEBI" id="CHEBI:18420"/>
        <label>1</label>
    </ligand>
</feature>
<comment type="similarity">
    <text evidence="1">Belongs to the ADP-ribosylglycohydrolase family.</text>
</comment>
<dbReference type="PANTHER" id="PTHR16222">
    <property type="entry name" value="ADP-RIBOSYLGLYCOHYDROLASE"/>
    <property type="match status" value="1"/>
</dbReference>
<evidence type="ECO:0000256" key="1">
    <source>
        <dbReference type="ARBA" id="ARBA00010702"/>
    </source>
</evidence>
<keyword evidence="2" id="KW-0378">Hydrolase</keyword>
<dbReference type="SUPFAM" id="SSF101478">
    <property type="entry name" value="ADP-ribosylglycohydrolase"/>
    <property type="match status" value="1"/>
</dbReference>
<sequence precursor="true">MTRIEAAILASFVADSLALGAHWEYDQQHILQEYGRMTEMRAPGRRGYHAGKALGDLSHYGDQTMLLFRSVSALGRFDLADFARRWVEEMSHYKGYMDKATLGALENFRAGRPPSATGAITNDFAGASRIAPLLAVHAAAPDVLVEAARAQTLMTHGAPVIGDGAAFFARTALYLLDGAGMEDALRKAASEPYGALPAQDWVEFALMAGGTDTSAAIARFGQSCGMQGAFCGVVHMAVRHEHEPETGLVENVMGGGDSCARGLMLGMLMGARHGGEWLPRRWLDALRVTGEVRDWFESR</sequence>
<dbReference type="KEGG" id="dvl:Dvul_0108"/>
<dbReference type="GO" id="GO:0016787">
    <property type="term" value="F:hydrolase activity"/>
    <property type="evidence" value="ECO:0007669"/>
    <property type="project" value="UniProtKB-KW"/>
</dbReference>
<accession>A0A0H3A532</accession>
<evidence type="ECO:0000313" key="5">
    <source>
        <dbReference type="Proteomes" id="UP000009173"/>
    </source>
</evidence>
<comment type="cofactor">
    <cofactor evidence="3">
        <name>Mg(2+)</name>
        <dbReference type="ChEBI" id="CHEBI:18420"/>
    </cofactor>
    <text evidence="3">Binds 2 magnesium ions per subunit.</text>
</comment>
<dbReference type="AlphaFoldDB" id="A0A0H3A532"/>
<dbReference type="RefSeq" id="WP_010940539.1">
    <property type="nucleotide sequence ID" value="NC_008751.1"/>
</dbReference>
<evidence type="ECO:0000313" key="4">
    <source>
        <dbReference type="EMBL" id="ABM27132.1"/>
    </source>
</evidence>
<keyword evidence="3" id="KW-0479">Metal-binding</keyword>
<reference evidence="5" key="1">
    <citation type="journal article" date="2009" name="Environ. Microbiol.">
        <title>Contribution of mobile genetic elements to Desulfovibrio vulgaris genome plasticity.</title>
        <authorList>
            <person name="Walker C.B."/>
            <person name="Stolyar S."/>
            <person name="Chivian D."/>
            <person name="Pinel N."/>
            <person name="Gabster J.A."/>
            <person name="Dehal P.S."/>
            <person name="He Z."/>
            <person name="Yang Z.K."/>
            <person name="Yen H.C."/>
            <person name="Zhou J."/>
            <person name="Wall J.D."/>
            <person name="Hazen T.C."/>
            <person name="Arkin A.P."/>
            <person name="Stahl D.A."/>
        </authorList>
    </citation>
    <scope>NUCLEOTIDE SEQUENCE [LARGE SCALE GENOMIC DNA]</scope>
    <source>
        <strain evidence="5">DP4</strain>
    </source>
</reference>
<evidence type="ECO:0000256" key="3">
    <source>
        <dbReference type="PIRSR" id="PIRSR605502-1"/>
    </source>
</evidence>
<dbReference type="PANTHER" id="PTHR16222:SF24">
    <property type="entry name" value="ADP-RIBOSYLHYDROLASE ARH3"/>
    <property type="match status" value="1"/>
</dbReference>